<evidence type="ECO:0000313" key="3">
    <source>
        <dbReference type="Proteomes" id="UP000299102"/>
    </source>
</evidence>
<gene>
    <name evidence="2" type="ORF">EVAR_33642_1</name>
</gene>
<feature type="region of interest" description="Disordered" evidence="1">
    <location>
        <begin position="1"/>
        <end position="27"/>
    </location>
</feature>
<keyword evidence="3" id="KW-1185">Reference proteome</keyword>
<protein>
    <submittedName>
        <fullName evidence="2">Uncharacterized protein</fullName>
    </submittedName>
</protein>
<name>A0A4C1VPI2_EUMVA</name>
<dbReference type="EMBL" id="BGZK01000376">
    <property type="protein sequence ID" value="GBP40069.1"/>
    <property type="molecule type" value="Genomic_DNA"/>
</dbReference>
<comment type="caution">
    <text evidence="2">The sequence shown here is derived from an EMBL/GenBank/DDBJ whole genome shotgun (WGS) entry which is preliminary data.</text>
</comment>
<evidence type="ECO:0000313" key="2">
    <source>
        <dbReference type="EMBL" id="GBP40069.1"/>
    </source>
</evidence>
<sequence>MRSAAALGGRTDPQSRRRPPARHAPPVGIAVHLDIKIKHNSANNRLEQSDERRRPIAVNEIEDKVVSGDRASPRPIRVHKHGRIEHMIAGPKVERVRCAASRRGGKAGGPRALCPAKGYVKREEFPNR</sequence>
<proteinExistence type="predicted"/>
<accession>A0A4C1VPI2</accession>
<dbReference type="AlphaFoldDB" id="A0A4C1VPI2"/>
<dbReference type="Proteomes" id="UP000299102">
    <property type="component" value="Unassembled WGS sequence"/>
</dbReference>
<reference evidence="2 3" key="1">
    <citation type="journal article" date="2019" name="Commun. Biol.">
        <title>The bagworm genome reveals a unique fibroin gene that provides high tensile strength.</title>
        <authorList>
            <person name="Kono N."/>
            <person name="Nakamura H."/>
            <person name="Ohtoshi R."/>
            <person name="Tomita M."/>
            <person name="Numata K."/>
            <person name="Arakawa K."/>
        </authorList>
    </citation>
    <scope>NUCLEOTIDE SEQUENCE [LARGE SCALE GENOMIC DNA]</scope>
</reference>
<evidence type="ECO:0000256" key="1">
    <source>
        <dbReference type="SAM" id="MobiDB-lite"/>
    </source>
</evidence>
<organism evidence="2 3">
    <name type="scientific">Eumeta variegata</name>
    <name type="common">Bagworm moth</name>
    <name type="synonym">Eumeta japonica</name>
    <dbReference type="NCBI Taxonomy" id="151549"/>
    <lineage>
        <taxon>Eukaryota</taxon>
        <taxon>Metazoa</taxon>
        <taxon>Ecdysozoa</taxon>
        <taxon>Arthropoda</taxon>
        <taxon>Hexapoda</taxon>
        <taxon>Insecta</taxon>
        <taxon>Pterygota</taxon>
        <taxon>Neoptera</taxon>
        <taxon>Endopterygota</taxon>
        <taxon>Lepidoptera</taxon>
        <taxon>Glossata</taxon>
        <taxon>Ditrysia</taxon>
        <taxon>Tineoidea</taxon>
        <taxon>Psychidae</taxon>
        <taxon>Oiketicinae</taxon>
        <taxon>Eumeta</taxon>
    </lineage>
</organism>